<evidence type="ECO:0000313" key="3">
    <source>
        <dbReference type="Proteomes" id="UP000198521"/>
    </source>
</evidence>
<proteinExistence type="predicted"/>
<evidence type="ECO:0000256" key="1">
    <source>
        <dbReference type="SAM" id="SignalP"/>
    </source>
</evidence>
<sequence>MKQFVYILLLILISGCANNSYKNMEAISTDESDVYIEEETSFTSLENSYLILVEEKLQDYIDKQKLIKKHPEFKIETDTKPLFELKNQEEIQQIKFLKQPEILSDSTTKIITQIRFNNDKTDTIISYITTSTTIIDGVQFKTSKASFKRKNNSKN</sequence>
<keyword evidence="1" id="KW-0732">Signal</keyword>
<feature type="signal peptide" evidence="1">
    <location>
        <begin position="1"/>
        <end position="19"/>
    </location>
</feature>
<organism evidence="2 3">
    <name type="scientific">Aquimarina amphilecti</name>
    <dbReference type="NCBI Taxonomy" id="1038014"/>
    <lineage>
        <taxon>Bacteria</taxon>
        <taxon>Pseudomonadati</taxon>
        <taxon>Bacteroidota</taxon>
        <taxon>Flavobacteriia</taxon>
        <taxon>Flavobacteriales</taxon>
        <taxon>Flavobacteriaceae</taxon>
        <taxon>Aquimarina</taxon>
    </lineage>
</organism>
<gene>
    <name evidence="2" type="ORF">SAMN04487910_3922</name>
</gene>
<keyword evidence="3" id="KW-1185">Reference proteome</keyword>
<accession>A0A1H7UYJ5</accession>
<dbReference type="STRING" id="1038014.SAMN04487910_3922"/>
<dbReference type="PROSITE" id="PS51257">
    <property type="entry name" value="PROKAR_LIPOPROTEIN"/>
    <property type="match status" value="1"/>
</dbReference>
<feature type="chain" id="PRO_5011474270" evidence="1">
    <location>
        <begin position="20"/>
        <end position="155"/>
    </location>
</feature>
<dbReference type="EMBL" id="FOAB01000007">
    <property type="protein sequence ID" value="SEM01587.1"/>
    <property type="molecule type" value="Genomic_DNA"/>
</dbReference>
<dbReference type="AlphaFoldDB" id="A0A1H7UYJ5"/>
<protein>
    <submittedName>
        <fullName evidence="2">Uncharacterized protein</fullName>
    </submittedName>
</protein>
<name>A0A1H7UYJ5_AQUAM</name>
<evidence type="ECO:0000313" key="2">
    <source>
        <dbReference type="EMBL" id="SEM01587.1"/>
    </source>
</evidence>
<dbReference type="RefSeq" id="WP_091411541.1">
    <property type="nucleotide sequence ID" value="NZ_FOAB01000007.1"/>
</dbReference>
<dbReference type="OrthoDB" id="1164979at2"/>
<reference evidence="2 3" key="1">
    <citation type="submission" date="2016-10" db="EMBL/GenBank/DDBJ databases">
        <authorList>
            <person name="de Groot N.N."/>
        </authorList>
    </citation>
    <scope>NUCLEOTIDE SEQUENCE [LARGE SCALE GENOMIC DNA]</scope>
    <source>
        <strain evidence="2 3">DSM 25232</strain>
    </source>
</reference>
<dbReference type="Proteomes" id="UP000198521">
    <property type="component" value="Unassembled WGS sequence"/>
</dbReference>